<dbReference type="EMBL" id="AAXW01000002">
    <property type="protein sequence ID" value="EAZ93516.1"/>
    <property type="molecule type" value="Genomic_DNA"/>
</dbReference>
<keyword evidence="2" id="KW-1185">Reference proteome</keyword>
<protein>
    <submittedName>
        <fullName evidence="1">Uncharacterized protein</fullName>
    </submittedName>
</protein>
<reference evidence="1 2" key="1">
    <citation type="submission" date="2007-03" db="EMBL/GenBank/DDBJ databases">
        <authorList>
            <person name="Stal L."/>
            <person name="Ferriera S."/>
            <person name="Johnson J."/>
            <person name="Kravitz S."/>
            <person name="Beeson K."/>
            <person name="Sutton G."/>
            <person name="Rogers Y.-H."/>
            <person name="Friedman R."/>
            <person name="Frazier M."/>
            <person name="Venter J.C."/>
        </authorList>
    </citation>
    <scope>NUCLEOTIDE SEQUENCE [LARGE SCALE GENOMIC DNA]</scope>
    <source>
        <strain evidence="1 2">CCY0110</strain>
    </source>
</reference>
<sequence>MSKLTKVIETIETFEKNISIIN</sequence>
<dbReference type="AlphaFoldDB" id="A3II84"/>
<gene>
    <name evidence="1" type="ORF">CY0110_17012</name>
</gene>
<proteinExistence type="predicted"/>
<dbReference type="Proteomes" id="UP000003781">
    <property type="component" value="Unassembled WGS sequence"/>
</dbReference>
<accession>A3II84</accession>
<evidence type="ECO:0000313" key="1">
    <source>
        <dbReference type="EMBL" id="EAZ93516.1"/>
    </source>
</evidence>
<organism evidence="1 2">
    <name type="scientific">Crocosphaera chwakensis CCY0110</name>
    <dbReference type="NCBI Taxonomy" id="391612"/>
    <lineage>
        <taxon>Bacteria</taxon>
        <taxon>Bacillati</taxon>
        <taxon>Cyanobacteriota</taxon>
        <taxon>Cyanophyceae</taxon>
        <taxon>Oscillatoriophycideae</taxon>
        <taxon>Chroococcales</taxon>
        <taxon>Aphanothecaceae</taxon>
        <taxon>Crocosphaera</taxon>
        <taxon>Crocosphaera chwakensis</taxon>
    </lineage>
</organism>
<evidence type="ECO:0000313" key="2">
    <source>
        <dbReference type="Proteomes" id="UP000003781"/>
    </source>
</evidence>
<name>A3II84_9CHRO</name>
<comment type="caution">
    <text evidence="1">The sequence shown here is derived from an EMBL/GenBank/DDBJ whole genome shotgun (WGS) entry which is preliminary data.</text>
</comment>